<dbReference type="Proteomes" id="UP000308886">
    <property type="component" value="Unassembled WGS sequence"/>
</dbReference>
<sequence>MKNTHKSIAGIAKILFVILLLAGCLLPVHAGEKWVVTDNELTVWDSPDYLKKLGMVTRGYEIDAIAIEGDMIRFEYEGMTAYVATYCCRRVLEESVGQEQPVVEEGTAKQTRQALSAEKAVAATSAKVEQVADAETRGSTAVEKALNTKGTALIGIPLLVLGIVFFLFGLAGVVFTVCYAFCPKKLAAWFNERCGEDVIPAKRFNKLLLPPVYAGIGAIAANMLVFGVGGLLAGQLQETVMAWQESTQMIVCGVAVCIGVVVTQAVPFMILRHWYLKYREEHGKKAARWMTIYSIMCLVAIYLICLVIIYAVMAMLALLLILLILCVCFPARYYVVRRW</sequence>
<reference evidence="1" key="1">
    <citation type="submission" date="2019-04" db="EMBL/GenBank/DDBJ databases">
        <title>Microbes associate with the intestines of laboratory mice.</title>
        <authorList>
            <person name="Navarre W."/>
            <person name="Wong E."/>
            <person name="Huang K."/>
            <person name="Tropini C."/>
            <person name="Ng K."/>
            <person name="Yu B."/>
        </authorList>
    </citation>
    <scope>NUCLEOTIDE SEQUENCE</scope>
    <source>
        <strain evidence="1">NM73_A23</strain>
    </source>
</reference>
<keyword evidence="2" id="KW-1185">Reference proteome</keyword>
<proteinExistence type="predicted"/>
<evidence type="ECO:0000313" key="1">
    <source>
        <dbReference type="EMBL" id="TGX83828.1"/>
    </source>
</evidence>
<evidence type="ECO:0000313" key="2">
    <source>
        <dbReference type="Proteomes" id="UP000308886"/>
    </source>
</evidence>
<accession>A0AC61QTN1</accession>
<name>A0AC61QTN1_9BACT</name>
<organism evidence="1 2">
    <name type="scientific">Palleniella muris</name>
    <dbReference type="NCBI Taxonomy" id="3038145"/>
    <lineage>
        <taxon>Bacteria</taxon>
        <taxon>Pseudomonadati</taxon>
        <taxon>Bacteroidota</taxon>
        <taxon>Bacteroidia</taxon>
        <taxon>Bacteroidales</taxon>
        <taxon>Prevotellaceae</taxon>
        <taxon>Palleniella</taxon>
    </lineage>
</organism>
<comment type="caution">
    <text evidence="1">The sequence shown here is derived from an EMBL/GenBank/DDBJ whole genome shotgun (WGS) entry which is preliminary data.</text>
</comment>
<protein>
    <submittedName>
        <fullName evidence="1">Uncharacterized protein</fullName>
    </submittedName>
</protein>
<dbReference type="EMBL" id="SRZC01000002">
    <property type="protein sequence ID" value="TGX83828.1"/>
    <property type="molecule type" value="Genomic_DNA"/>
</dbReference>
<gene>
    <name evidence="1" type="ORF">E5358_01215</name>
</gene>